<reference evidence="3" key="1">
    <citation type="submission" date="2010-06" db="EMBL/GenBank/DDBJ databases">
        <authorList>
            <person name="Jiang H."/>
            <person name="Abraham K."/>
            <person name="Ali S."/>
            <person name="Alsbrooks S.L."/>
            <person name="Anim B.N."/>
            <person name="Anosike U.S."/>
            <person name="Attaway T."/>
            <person name="Bandaranaike D.P."/>
            <person name="Battles P.K."/>
            <person name="Bell S.N."/>
            <person name="Bell A.V."/>
            <person name="Beltran B."/>
            <person name="Bickham C."/>
            <person name="Bustamante Y."/>
            <person name="Caleb T."/>
            <person name="Canada A."/>
            <person name="Cardenas V."/>
            <person name="Carter K."/>
            <person name="Chacko J."/>
            <person name="Chandrabose M.N."/>
            <person name="Chavez D."/>
            <person name="Chavez A."/>
            <person name="Chen L."/>
            <person name="Chu H.-S."/>
            <person name="Claassen K.J."/>
            <person name="Cockrell R."/>
            <person name="Collins M."/>
            <person name="Cooper J.A."/>
            <person name="Cree A."/>
            <person name="Curry S.M."/>
            <person name="Da Y."/>
            <person name="Dao M.D."/>
            <person name="Das B."/>
            <person name="Davila M.-L."/>
            <person name="Davy-Carroll L."/>
            <person name="Denson S."/>
            <person name="Dinh H."/>
            <person name="Ebong V.E."/>
            <person name="Edwards J.R."/>
            <person name="Egan A."/>
            <person name="El-Daye J."/>
            <person name="Escobedo L."/>
            <person name="Fernandez S."/>
            <person name="Fernando P.R."/>
            <person name="Flagg N."/>
            <person name="Forbes L.D."/>
            <person name="Fowler R.G."/>
            <person name="Fu Q."/>
            <person name="Gabisi R.A."/>
            <person name="Ganer J."/>
            <person name="Garbino Pronczuk A."/>
            <person name="Garcia R.M."/>
            <person name="Garner T."/>
            <person name="Garrett T.E."/>
            <person name="Gonzalez D.A."/>
            <person name="Hamid H."/>
            <person name="Hawkins E.S."/>
            <person name="Hirani K."/>
            <person name="Hogues M.E."/>
            <person name="Hollins B."/>
            <person name="Hsiao C.-H."/>
            <person name="Jabil R."/>
            <person name="James M.L."/>
            <person name="Jhangiani S.N."/>
            <person name="Johnson B."/>
            <person name="Johnson Q."/>
            <person name="Joshi V."/>
            <person name="Kalu J.B."/>
            <person name="Kam C."/>
            <person name="Kashfia A."/>
            <person name="Keebler J."/>
            <person name="Kisamo H."/>
            <person name="Kovar C.L."/>
            <person name="Lago L.A."/>
            <person name="Lai C.-Y."/>
            <person name="Laidlaw J."/>
            <person name="Lara F."/>
            <person name="Le T.-K."/>
            <person name="Lee S.L."/>
            <person name="Legall F.H."/>
            <person name="Lemon S.J."/>
            <person name="Lewis L.R."/>
            <person name="Li B."/>
            <person name="Liu Y."/>
            <person name="Liu Y.-S."/>
            <person name="Lopez J."/>
            <person name="Lozado R.J."/>
            <person name="Lu J."/>
            <person name="Madu R.C."/>
            <person name="Maheshwari M."/>
            <person name="Maheshwari R."/>
            <person name="Malloy K."/>
            <person name="Martinez E."/>
            <person name="Mathew T."/>
            <person name="Mercado I.C."/>
            <person name="Mercado C."/>
            <person name="Meyer B."/>
            <person name="Montgomery K."/>
            <person name="Morgan M.B."/>
            <person name="Munidasa M."/>
            <person name="Nazareth L.V."/>
            <person name="Nelson J."/>
            <person name="Ng B.M."/>
            <person name="Nguyen N.B."/>
            <person name="Nguyen P.Q."/>
            <person name="Nguyen T."/>
            <person name="Obregon M."/>
            <person name="Okwuonu G.O."/>
            <person name="Onwere C.G."/>
            <person name="Orozco G."/>
            <person name="Parra A."/>
            <person name="Patel S."/>
            <person name="Patil S."/>
            <person name="Perez A."/>
            <person name="Perez Y."/>
            <person name="Pham C."/>
            <person name="Primus E.L."/>
            <person name="Pu L.-L."/>
            <person name="Puazo M."/>
            <person name="Qin X."/>
            <person name="Quiroz J.B."/>
            <person name="Reese J."/>
            <person name="Richards S."/>
            <person name="Rives C.M."/>
            <person name="Robberts R."/>
            <person name="Ruiz S.J."/>
            <person name="Ruiz M.J."/>
            <person name="Santibanez J."/>
            <person name="Schneider B.W."/>
            <person name="Sisson I."/>
            <person name="Smith M."/>
            <person name="Sodergren E."/>
            <person name="Song X.-Z."/>
            <person name="Song B.B."/>
            <person name="Summersgill H."/>
            <person name="Thelus R."/>
            <person name="Thornton R.D."/>
            <person name="Trejos Z.Y."/>
            <person name="Usmani K."/>
            <person name="Vattathil S."/>
            <person name="Villasana D."/>
            <person name="Walker D.L."/>
            <person name="Wang S."/>
            <person name="Wang K."/>
            <person name="White C.S."/>
            <person name="Williams A.C."/>
            <person name="Williamson J."/>
            <person name="Wilson K."/>
            <person name="Woghiren I.O."/>
            <person name="Woodworth J.R."/>
            <person name="Worley K.C."/>
            <person name="Wright R.A."/>
            <person name="Wu W."/>
            <person name="Young L."/>
            <person name="Zhang L."/>
            <person name="Zhang J."/>
            <person name="Zhu Y."/>
            <person name="Muzny D.M."/>
            <person name="Weinstock G."/>
            <person name="Gibbs R.A."/>
        </authorList>
    </citation>
    <scope>NUCLEOTIDE SEQUENCE [LARGE SCALE GENOMIC DNA]</scope>
    <source>
        <strain evidence="3">LSR1</strain>
    </source>
</reference>
<evidence type="ECO:0000313" key="3">
    <source>
        <dbReference type="Proteomes" id="UP000007819"/>
    </source>
</evidence>
<feature type="compositionally biased region" description="Basic and acidic residues" evidence="1">
    <location>
        <begin position="1"/>
        <end position="16"/>
    </location>
</feature>
<evidence type="ECO:0000313" key="2">
    <source>
        <dbReference type="EnsemblMetazoa" id="XP_003247455.1"/>
    </source>
</evidence>
<organism evidence="2 3">
    <name type="scientific">Acyrthosiphon pisum</name>
    <name type="common">Pea aphid</name>
    <dbReference type="NCBI Taxonomy" id="7029"/>
    <lineage>
        <taxon>Eukaryota</taxon>
        <taxon>Metazoa</taxon>
        <taxon>Ecdysozoa</taxon>
        <taxon>Arthropoda</taxon>
        <taxon>Hexapoda</taxon>
        <taxon>Insecta</taxon>
        <taxon>Pterygota</taxon>
        <taxon>Neoptera</taxon>
        <taxon>Paraneoptera</taxon>
        <taxon>Hemiptera</taxon>
        <taxon>Sternorrhyncha</taxon>
        <taxon>Aphidomorpha</taxon>
        <taxon>Aphidoidea</taxon>
        <taxon>Aphididae</taxon>
        <taxon>Macrosiphini</taxon>
        <taxon>Acyrthosiphon</taxon>
    </lineage>
</organism>
<dbReference type="EnsemblMetazoa" id="XM_003247407.4">
    <property type="protein sequence ID" value="XP_003247455.1"/>
    <property type="gene ID" value="LOC100573430"/>
</dbReference>
<feature type="region of interest" description="Disordered" evidence="1">
    <location>
        <begin position="1"/>
        <end position="26"/>
    </location>
</feature>
<dbReference type="RefSeq" id="XP_003247455.1">
    <property type="nucleotide sequence ID" value="XM_003247407.3"/>
</dbReference>
<protein>
    <submittedName>
        <fullName evidence="2">Uncharacterized protein</fullName>
    </submittedName>
</protein>
<proteinExistence type="predicted"/>
<dbReference type="GeneID" id="100573430"/>
<dbReference type="AlphaFoldDB" id="A0A8R2AHY2"/>
<dbReference type="OrthoDB" id="6605642at2759"/>
<evidence type="ECO:0000256" key="1">
    <source>
        <dbReference type="SAM" id="MobiDB-lite"/>
    </source>
</evidence>
<dbReference type="KEGG" id="api:100573430"/>
<name>A0A8R2AHY2_ACYPI</name>
<sequence>MSGTQGEEKKEEKKVTEMGFTPTPRPGGFLKIKLDVKEKKNKVLQFDQYQNIISRVEDMEKNKFKTEKSVVKNPVAPTITPIRSLNLPKISQESLFDKCLIENEDGQAQNDYEKWLDETAPANDTNLMDNLEEAINFIVLLASKPEADSSDFDEMQAISVVQFLRTIKTPTGQYEPNNLRLMEYIDKKGEEFHKK</sequence>
<accession>A0A8R2AHY2</accession>
<dbReference type="Proteomes" id="UP000007819">
    <property type="component" value="Chromosome X"/>
</dbReference>
<reference evidence="2" key="2">
    <citation type="submission" date="2022-06" db="UniProtKB">
        <authorList>
            <consortium name="EnsemblMetazoa"/>
        </authorList>
    </citation>
    <scope>IDENTIFICATION</scope>
</reference>
<keyword evidence="3" id="KW-1185">Reference proteome</keyword>